<dbReference type="AlphaFoldDB" id="A0A1J5PG85"/>
<name>A0A1J5PG85_9ZZZZ</name>
<evidence type="ECO:0000313" key="2">
    <source>
        <dbReference type="EMBL" id="OIQ70430.1"/>
    </source>
</evidence>
<dbReference type="EMBL" id="MLJW01004209">
    <property type="protein sequence ID" value="OIQ70430.1"/>
    <property type="molecule type" value="Genomic_DNA"/>
</dbReference>
<accession>A0A1J5PG85</accession>
<sequence>MVAPSAYHGRHLAKISAASAMKPRPAVISRPKLAASEVER</sequence>
<reference evidence="2" key="1">
    <citation type="submission" date="2016-10" db="EMBL/GenBank/DDBJ databases">
        <title>Sequence of Gallionella enrichment culture.</title>
        <authorList>
            <person name="Poehlein A."/>
            <person name="Muehling M."/>
            <person name="Daniel R."/>
        </authorList>
    </citation>
    <scope>NUCLEOTIDE SEQUENCE</scope>
</reference>
<organism evidence="2">
    <name type="scientific">mine drainage metagenome</name>
    <dbReference type="NCBI Taxonomy" id="410659"/>
    <lineage>
        <taxon>unclassified sequences</taxon>
        <taxon>metagenomes</taxon>
        <taxon>ecological metagenomes</taxon>
    </lineage>
</organism>
<proteinExistence type="predicted"/>
<protein>
    <submittedName>
        <fullName evidence="2">Uncharacterized protein</fullName>
    </submittedName>
</protein>
<gene>
    <name evidence="2" type="ORF">GALL_479600</name>
</gene>
<feature type="region of interest" description="Disordered" evidence="1">
    <location>
        <begin position="18"/>
        <end position="40"/>
    </location>
</feature>
<evidence type="ECO:0000256" key="1">
    <source>
        <dbReference type="SAM" id="MobiDB-lite"/>
    </source>
</evidence>
<comment type="caution">
    <text evidence="2">The sequence shown here is derived from an EMBL/GenBank/DDBJ whole genome shotgun (WGS) entry which is preliminary data.</text>
</comment>